<protein>
    <submittedName>
        <fullName evidence="1">Uncharacterized protein</fullName>
    </submittedName>
</protein>
<accession>A0A7C1K1I1</accession>
<dbReference type="EMBL" id="DSMG01000191">
    <property type="protein sequence ID" value="HDX33409.1"/>
    <property type="molecule type" value="Genomic_DNA"/>
</dbReference>
<reference evidence="1" key="1">
    <citation type="journal article" date="2020" name="mSystems">
        <title>Genome- and Community-Level Interaction Insights into Carbon Utilization and Element Cycling Functions of Hydrothermarchaeota in Hydrothermal Sediment.</title>
        <authorList>
            <person name="Zhou Z."/>
            <person name="Liu Y."/>
            <person name="Xu W."/>
            <person name="Pan J."/>
            <person name="Luo Z.H."/>
            <person name="Li M."/>
        </authorList>
    </citation>
    <scope>NUCLEOTIDE SEQUENCE [LARGE SCALE GENOMIC DNA]</scope>
    <source>
        <strain evidence="1">SpSt-289</strain>
    </source>
</reference>
<evidence type="ECO:0000313" key="1">
    <source>
        <dbReference type="EMBL" id="HDX33409.1"/>
    </source>
</evidence>
<organism evidence="1">
    <name type="scientific">Caldilinea aerophila</name>
    <dbReference type="NCBI Taxonomy" id="133453"/>
    <lineage>
        <taxon>Bacteria</taxon>
        <taxon>Bacillati</taxon>
        <taxon>Chloroflexota</taxon>
        <taxon>Caldilineae</taxon>
        <taxon>Caldilineales</taxon>
        <taxon>Caldilineaceae</taxon>
        <taxon>Caldilinea</taxon>
    </lineage>
</organism>
<proteinExistence type="predicted"/>
<comment type="caution">
    <text evidence="1">The sequence shown here is derived from an EMBL/GenBank/DDBJ whole genome shotgun (WGS) entry which is preliminary data.</text>
</comment>
<gene>
    <name evidence="1" type="ORF">ENQ20_18285</name>
</gene>
<sequence length="69" mass="7775">MTRQSAPMAHCVFVIRAWRVNAEAPWEFVVYRSGSNEIEYALDIPELTEAIHRQLVQPHSATANLPIAA</sequence>
<dbReference type="AlphaFoldDB" id="A0A7C1K1I1"/>
<name>A0A7C1K1I1_9CHLR</name>